<reference evidence="2" key="1">
    <citation type="submission" date="2022-01" db="EMBL/GenBank/DDBJ databases">
        <authorList>
            <person name="Jo J.-H."/>
            <person name="Im W.-T."/>
        </authorList>
    </citation>
    <scope>NUCLEOTIDE SEQUENCE</scope>
    <source>
        <strain evidence="2">NA20</strain>
    </source>
</reference>
<dbReference type="RefSeq" id="WP_237873659.1">
    <property type="nucleotide sequence ID" value="NZ_JAKLTR010000009.1"/>
</dbReference>
<accession>A0ABS9KTJ7</accession>
<evidence type="ECO:0000313" key="3">
    <source>
        <dbReference type="Proteomes" id="UP001165367"/>
    </source>
</evidence>
<dbReference type="EMBL" id="JAKLTR010000009">
    <property type="protein sequence ID" value="MCG2615657.1"/>
    <property type="molecule type" value="Genomic_DNA"/>
</dbReference>
<keyword evidence="3" id="KW-1185">Reference proteome</keyword>
<proteinExistence type="predicted"/>
<sequence length="161" mass="17945">MKLILPLLMLLPVLINAQDCKLINDKDPYTKETRLSSGALGVQGAVLTVDADKKEIDFFFEINGKCFNDASTVVIFFENTKVKTTMRNQGSVNCDGYFHFKFRNGATTPTALSKLGTQKVTQFIFKGNDDKEFIVSLTPAQQQTVQEVVACINKESKLLLQ</sequence>
<protein>
    <submittedName>
        <fullName evidence="2">Uncharacterized protein</fullName>
    </submittedName>
</protein>
<evidence type="ECO:0000313" key="2">
    <source>
        <dbReference type="EMBL" id="MCG2615657.1"/>
    </source>
</evidence>
<name>A0ABS9KTJ7_9BACT</name>
<evidence type="ECO:0000256" key="1">
    <source>
        <dbReference type="SAM" id="SignalP"/>
    </source>
</evidence>
<gene>
    <name evidence="2" type="ORF">LZZ85_15255</name>
</gene>
<feature type="signal peptide" evidence="1">
    <location>
        <begin position="1"/>
        <end position="17"/>
    </location>
</feature>
<keyword evidence="1" id="KW-0732">Signal</keyword>
<dbReference type="Proteomes" id="UP001165367">
    <property type="component" value="Unassembled WGS sequence"/>
</dbReference>
<feature type="chain" id="PRO_5046427331" evidence="1">
    <location>
        <begin position="18"/>
        <end position="161"/>
    </location>
</feature>
<comment type="caution">
    <text evidence="2">The sequence shown here is derived from an EMBL/GenBank/DDBJ whole genome shotgun (WGS) entry which is preliminary data.</text>
</comment>
<organism evidence="2 3">
    <name type="scientific">Terrimonas ginsenosidimutans</name>
    <dbReference type="NCBI Taxonomy" id="2908004"/>
    <lineage>
        <taxon>Bacteria</taxon>
        <taxon>Pseudomonadati</taxon>
        <taxon>Bacteroidota</taxon>
        <taxon>Chitinophagia</taxon>
        <taxon>Chitinophagales</taxon>
        <taxon>Chitinophagaceae</taxon>
        <taxon>Terrimonas</taxon>
    </lineage>
</organism>